<evidence type="ECO:0000259" key="1">
    <source>
        <dbReference type="PROSITE" id="PS50181"/>
    </source>
</evidence>
<dbReference type="CDD" id="cd22164">
    <property type="entry name" value="F-box_AtSKIP19-like"/>
    <property type="match status" value="1"/>
</dbReference>
<evidence type="ECO:0000313" key="3">
    <source>
        <dbReference type="Proteomes" id="UP001202328"/>
    </source>
</evidence>
<gene>
    <name evidence="2" type="ORF">MKW98_001468</name>
</gene>
<dbReference type="AlphaFoldDB" id="A0AAD4SYL8"/>
<name>A0AAD4SYL8_9MAGN</name>
<organism evidence="2 3">
    <name type="scientific">Papaver atlanticum</name>
    <dbReference type="NCBI Taxonomy" id="357466"/>
    <lineage>
        <taxon>Eukaryota</taxon>
        <taxon>Viridiplantae</taxon>
        <taxon>Streptophyta</taxon>
        <taxon>Embryophyta</taxon>
        <taxon>Tracheophyta</taxon>
        <taxon>Spermatophyta</taxon>
        <taxon>Magnoliopsida</taxon>
        <taxon>Ranunculales</taxon>
        <taxon>Papaveraceae</taxon>
        <taxon>Papaveroideae</taxon>
        <taxon>Papaver</taxon>
    </lineage>
</organism>
<sequence>MDNQTLISSEEQVRNWIDLPLDILAHIFLRLGVVDILLRAQSVCSVWRNLSKHPMLFRSIDLRKRWGIYEHMDMQRLRKKL</sequence>
<dbReference type="PANTHER" id="PTHR38926:SF2">
    <property type="entry name" value="F-BOX_LRR-REPEAT PROTEIN 21-RELATED"/>
    <property type="match status" value="1"/>
</dbReference>
<reference evidence="2" key="1">
    <citation type="submission" date="2022-04" db="EMBL/GenBank/DDBJ databases">
        <title>A functionally conserved STORR gene fusion in Papaver species that diverged 16.8 million years ago.</title>
        <authorList>
            <person name="Catania T."/>
        </authorList>
    </citation>
    <scope>NUCLEOTIDE SEQUENCE</scope>
    <source>
        <strain evidence="2">S-188037</strain>
    </source>
</reference>
<dbReference type="InterPro" id="IPR036047">
    <property type="entry name" value="F-box-like_dom_sf"/>
</dbReference>
<feature type="domain" description="F-box" evidence="1">
    <location>
        <begin position="13"/>
        <end position="60"/>
    </location>
</feature>
<dbReference type="SUPFAM" id="SSF81383">
    <property type="entry name" value="F-box domain"/>
    <property type="match status" value="1"/>
</dbReference>
<dbReference type="Proteomes" id="UP001202328">
    <property type="component" value="Unassembled WGS sequence"/>
</dbReference>
<comment type="caution">
    <text evidence="2">The sequence shown here is derived from an EMBL/GenBank/DDBJ whole genome shotgun (WGS) entry which is preliminary data.</text>
</comment>
<dbReference type="Pfam" id="PF12937">
    <property type="entry name" value="F-box-like"/>
    <property type="match status" value="1"/>
</dbReference>
<dbReference type="Gene3D" id="1.20.1280.50">
    <property type="match status" value="1"/>
</dbReference>
<protein>
    <recommendedName>
        <fullName evidence="1">F-box domain-containing protein</fullName>
    </recommendedName>
</protein>
<evidence type="ECO:0000313" key="2">
    <source>
        <dbReference type="EMBL" id="KAI3925614.1"/>
    </source>
</evidence>
<dbReference type="PROSITE" id="PS50181">
    <property type="entry name" value="FBOX"/>
    <property type="match status" value="1"/>
</dbReference>
<dbReference type="InterPro" id="IPR001810">
    <property type="entry name" value="F-box_dom"/>
</dbReference>
<dbReference type="PANTHER" id="PTHR38926">
    <property type="entry name" value="F-BOX DOMAIN CONTAINING PROTEIN, EXPRESSED"/>
    <property type="match status" value="1"/>
</dbReference>
<accession>A0AAD4SYL8</accession>
<proteinExistence type="predicted"/>
<dbReference type="EMBL" id="JAJJMB010008074">
    <property type="protein sequence ID" value="KAI3925614.1"/>
    <property type="molecule type" value="Genomic_DNA"/>
</dbReference>
<keyword evidence="3" id="KW-1185">Reference proteome</keyword>